<evidence type="ECO:0000256" key="2">
    <source>
        <dbReference type="ARBA" id="ARBA00022692"/>
    </source>
</evidence>
<reference evidence="6 7" key="1">
    <citation type="submission" date="2019-04" db="EMBL/GenBank/DDBJ databases">
        <title>Complete genome sequence of Agrobacterium tumefaciens CFBP5877.</title>
        <authorList>
            <person name="Huang Y.-Y."/>
            <person name="Chiang H.-Y."/>
            <person name="Chou L."/>
            <person name="Lai E.-M."/>
            <person name="Kuo C.-H."/>
        </authorList>
    </citation>
    <scope>NUCLEOTIDE SEQUENCE [LARGE SCALE GENOMIC DNA]</scope>
    <source>
        <strain evidence="6 7">CFBP5877</strain>
        <plasmid evidence="7">patcfbp5877a</plasmid>
    </source>
</reference>
<dbReference type="EMBL" id="CP039899">
    <property type="protein sequence ID" value="QCL82367.1"/>
    <property type="molecule type" value="Genomic_DNA"/>
</dbReference>
<feature type="transmembrane region" description="Helical" evidence="5">
    <location>
        <begin position="33"/>
        <end position="59"/>
    </location>
</feature>
<evidence type="ECO:0000256" key="3">
    <source>
        <dbReference type="ARBA" id="ARBA00022989"/>
    </source>
</evidence>
<evidence type="ECO:0000256" key="5">
    <source>
        <dbReference type="RuleBase" id="RU363041"/>
    </source>
</evidence>
<dbReference type="RefSeq" id="WP_080830405.1">
    <property type="nucleotide sequence ID" value="NZ_CP039890.1"/>
</dbReference>
<feature type="transmembrane region" description="Helical" evidence="5">
    <location>
        <begin position="71"/>
        <end position="89"/>
    </location>
</feature>
<evidence type="ECO:0000256" key="4">
    <source>
        <dbReference type="ARBA" id="ARBA00023136"/>
    </source>
</evidence>
<dbReference type="PANTHER" id="PTHR43701:SF5">
    <property type="entry name" value="MEMBRANE TRANSPORTER PROTEIN-RELATED"/>
    <property type="match status" value="1"/>
</dbReference>
<name>A0AAE6EHW9_AGRTU</name>
<keyword evidence="2 5" id="KW-0812">Transmembrane</keyword>
<feature type="transmembrane region" description="Helical" evidence="5">
    <location>
        <begin position="227"/>
        <end position="246"/>
    </location>
</feature>
<dbReference type="Pfam" id="PF01925">
    <property type="entry name" value="TauE"/>
    <property type="match status" value="1"/>
</dbReference>
<gene>
    <name evidence="6" type="ORF">CFBP5877_24840</name>
</gene>
<organism evidence="6 7">
    <name type="scientific">Agrobacterium tumefaciens</name>
    <dbReference type="NCBI Taxonomy" id="358"/>
    <lineage>
        <taxon>Bacteria</taxon>
        <taxon>Pseudomonadati</taxon>
        <taxon>Pseudomonadota</taxon>
        <taxon>Alphaproteobacteria</taxon>
        <taxon>Hyphomicrobiales</taxon>
        <taxon>Rhizobiaceae</taxon>
        <taxon>Rhizobium/Agrobacterium group</taxon>
        <taxon>Agrobacterium</taxon>
        <taxon>Agrobacterium tumefaciens complex</taxon>
    </lineage>
</organism>
<protein>
    <recommendedName>
        <fullName evidence="5">Probable membrane transporter protein</fullName>
    </recommendedName>
</protein>
<dbReference type="GO" id="GO:0005886">
    <property type="term" value="C:plasma membrane"/>
    <property type="evidence" value="ECO:0007669"/>
    <property type="project" value="UniProtKB-SubCell"/>
</dbReference>
<feature type="transmembrane region" description="Helical" evidence="5">
    <location>
        <begin position="169"/>
        <end position="189"/>
    </location>
</feature>
<feature type="transmembrane region" description="Helical" evidence="5">
    <location>
        <begin position="201"/>
        <end position="221"/>
    </location>
</feature>
<keyword evidence="6" id="KW-0614">Plasmid</keyword>
<dbReference type="InterPro" id="IPR051598">
    <property type="entry name" value="TSUP/Inactive_protease-like"/>
</dbReference>
<geneLocation type="plasmid" evidence="7">
    <name>patcfbp5877a</name>
</geneLocation>
<keyword evidence="5" id="KW-1003">Cell membrane</keyword>
<proteinExistence type="inferred from homology"/>
<feature type="transmembrane region" description="Helical" evidence="5">
    <location>
        <begin position="133"/>
        <end position="163"/>
    </location>
</feature>
<dbReference type="Proteomes" id="UP000298579">
    <property type="component" value="Plasmid pAtCFBP5877a"/>
</dbReference>
<evidence type="ECO:0000313" key="6">
    <source>
        <dbReference type="EMBL" id="QCL82367.1"/>
    </source>
</evidence>
<dbReference type="PANTHER" id="PTHR43701">
    <property type="entry name" value="MEMBRANE TRANSPORTER PROTEIN MJ0441-RELATED"/>
    <property type="match status" value="1"/>
</dbReference>
<evidence type="ECO:0000313" key="7">
    <source>
        <dbReference type="Proteomes" id="UP000298579"/>
    </source>
</evidence>
<accession>A0AAE6EHW9</accession>
<dbReference type="InterPro" id="IPR002781">
    <property type="entry name" value="TM_pro_TauE-like"/>
</dbReference>
<dbReference type="AlphaFoldDB" id="A0AAE6EHW9"/>
<comment type="similarity">
    <text evidence="5">Belongs to the 4-toluene sulfonate uptake permease (TSUP) (TC 2.A.102) family.</text>
</comment>
<comment type="subcellular location">
    <subcellularLocation>
        <location evidence="5">Cell membrane</location>
        <topology evidence="5">Multi-pass membrane protein</topology>
    </subcellularLocation>
    <subcellularLocation>
        <location evidence="1">Membrane</location>
        <topology evidence="1">Multi-pass membrane protein</topology>
    </subcellularLocation>
</comment>
<keyword evidence="3 5" id="KW-1133">Transmembrane helix</keyword>
<keyword evidence="4 5" id="KW-0472">Membrane</keyword>
<sequence length="247" mass="25389">MLHILFALSLAIVALLYSSVGQAGGTGYVALMGLAGFMPAVIKPSALALNILVSAIGCIRFYRADLVTWRTCYPFAILGLPFSLIGGALHLPAGVYHPVVGILLLIAGVQMLRPVSGRDGEAHPKGPPFMPSLVAGGVLGIMSGVTGVGGGIFLAPLVLALGWAGARQVAAISAVFNLLNSGAALAGAWVTMPDLPAELPLWLLCVGAGGYVGSWLGAFYFKPETLRKILAFLLIAGAMRLIGSIVV</sequence>
<evidence type="ECO:0000256" key="1">
    <source>
        <dbReference type="ARBA" id="ARBA00004141"/>
    </source>
</evidence>